<evidence type="ECO:0008006" key="4">
    <source>
        <dbReference type="Google" id="ProtNLM"/>
    </source>
</evidence>
<dbReference type="Proteomes" id="UP000242814">
    <property type="component" value="Unassembled WGS sequence"/>
</dbReference>
<dbReference type="InterPro" id="IPR029045">
    <property type="entry name" value="ClpP/crotonase-like_dom_sf"/>
</dbReference>
<dbReference type="EMBL" id="LZYO01000726">
    <property type="protein sequence ID" value="ODH12827.1"/>
    <property type="molecule type" value="Genomic_DNA"/>
</dbReference>
<proteinExistence type="predicted"/>
<dbReference type="PANTHER" id="PTHR11941">
    <property type="entry name" value="ENOYL-COA HYDRATASE-RELATED"/>
    <property type="match status" value="1"/>
</dbReference>
<evidence type="ECO:0000313" key="2">
    <source>
        <dbReference type="EMBL" id="ODH12827.1"/>
    </source>
</evidence>
<dbReference type="GO" id="GO:0006635">
    <property type="term" value="P:fatty acid beta-oxidation"/>
    <property type="evidence" value="ECO:0007669"/>
    <property type="project" value="TreeGrafter"/>
</dbReference>
<protein>
    <recommendedName>
        <fullName evidence="4">Enoyl-CoA hydratase</fullName>
    </recommendedName>
</protein>
<dbReference type="InterPro" id="IPR014748">
    <property type="entry name" value="Enoyl-CoA_hydra_C"/>
</dbReference>
<dbReference type="SUPFAM" id="SSF52096">
    <property type="entry name" value="ClpP/crotonase"/>
    <property type="match status" value="1"/>
</dbReference>
<evidence type="ECO:0000256" key="1">
    <source>
        <dbReference type="ARBA" id="ARBA00023239"/>
    </source>
</evidence>
<dbReference type="Gene3D" id="1.10.12.10">
    <property type="entry name" value="Lyase 2-enoyl-coa Hydratase, Chain A, domain 2"/>
    <property type="match status" value="1"/>
</dbReference>
<evidence type="ECO:0000313" key="3">
    <source>
        <dbReference type="Proteomes" id="UP000242814"/>
    </source>
</evidence>
<dbReference type="VEuPathDB" id="FungiDB:PADG_01543"/>
<gene>
    <name evidence="2" type="ORF">ACO22_07881</name>
</gene>
<dbReference type="VEuPathDB" id="FungiDB:PABG_03016"/>
<sequence>MSPSTTTPPPPVRFVLLDFPAPHVLLVTINLEKQMNSLPVDAVWEMHRVWKWFDDEPELRVGIITGAGKKAFSAGMDLKAPCNGRYQAYRHIYLAERQSMIASDSISASRQNSYPSTGFAGLTRRKGRKPIVAACNGHAHGGGFEIILNSDIVIASENADFRLPDVLRGTAAMAGAFPRLCRTFGLQRAMWLGLTAHTLTAQEGLAWGLVQKIVSIDNLVKEAVDVAKLIASMSPDSVIVTRAGIRQAWETSSVEHATFLTGEAYAADLMAGENAKEGILAFKEKRLPKWVPSKL</sequence>
<organism evidence="2 3">
    <name type="scientific">Paracoccidioides brasiliensis</name>
    <dbReference type="NCBI Taxonomy" id="121759"/>
    <lineage>
        <taxon>Eukaryota</taxon>
        <taxon>Fungi</taxon>
        <taxon>Dikarya</taxon>
        <taxon>Ascomycota</taxon>
        <taxon>Pezizomycotina</taxon>
        <taxon>Eurotiomycetes</taxon>
        <taxon>Eurotiomycetidae</taxon>
        <taxon>Onygenales</taxon>
        <taxon>Ajellomycetaceae</taxon>
        <taxon>Paracoccidioides</taxon>
    </lineage>
</organism>
<keyword evidence="1" id="KW-0456">Lyase</keyword>
<dbReference type="Gene3D" id="3.90.226.10">
    <property type="entry name" value="2-enoyl-CoA Hydratase, Chain A, domain 1"/>
    <property type="match status" value="1"/>
</dbReference>
<dbReference type="GO" id="GO:0005739">
    <property type="term" value="C:mitochondrion"/>
    <property type="evidence" value="ECO:0007669"/>
    <property type="project" value="TreeGrafter"/>
</dbReference>
<dbReference type="Pfam" id="PF00378">
    <property type="entry name" value="ECH_1"/>
    <property type="match status" value="2"/>
</dbReference>
<reference evidence="2 3" key="1">
    <citation type="submission" date="2016-06" db="EMBL/GenBank/DDBJ databases">
        <authorList>
            <person name="Kjaerup R.B."/>
            <person name="Dalgaard T.S."/>
            <person name="Juul-Madsen H.R."/>
        </authorList>
    </citation>
    <scope>NUCLEOTIDE SEQUENCE [LARGE SCALE GENOMIC DNA]</scope>
    <source>
        <strain evidence="2 3">Pb300</strain>
    </source>
</reference>
<dbReference type="InterPro" id="IPR001753">
    <property type="entry name" value="Enoyl-CoA_hydra/iso"/>
</dbReference>
<dbReference type="PANTHER" id="PTHR11941:SF68">
    <property type="entry name" value="CARNITINYL-COA DEHYDRATASE"/>
    <property type="match status" value="1"/>
</dbReference>
<name>A0A1D2J3V4_PARBR</name>
<dbReference type="AlphaFoldDB" id="A0A1D2J3V4"/>
<comment type="caution">
    <text evidence="2">The sequence shown here is derived from an EMBL/GenBank/DDBJ whole genome shotgun (WGS) entry which is preliminary data.</text>
</comment>
<dbReference type="GO" id="GO:0016829">
    <property type="term" value="F:lyase activity"/>
    <property type="evidence" value="ECO:0007669"/>
    <property type="project" value="UniProtKB-KW"/>
</dbReference>
<accession>A0A1D2J3V4</accession>
<dbReference type="CDD" id="cd06558">
    <property type="entry name" value="crotonase-like"/>
    <property type="match status" value="1"/>
</dbReference>